<comment type="caution">
    <text evidence="3">The sequence shown here is derived from an EMBL/GenBank/DDBJ whole genome shotgun (WGS) entry which is preliminary data.</text>
</comment>
<feature type="compositionally biased region" description="Basic and acidic residues" evidence="1">
    <location>
        <begin position="347"/>
        <end position="366"/>
    </location>
</feature>
<dbReference type="InterPro" id="IPR027417">
    <property type="entry name" value="P-loop_NTPase"/>
</dbReference>
<reference evidence="3" key="1">
    <citation type="journal article" date="2023" name="G3 (Bethesda)">
        <title>Whole genome assemblies of Zophobas morio and Tenebrio molitor.</title>
        <authorList>
            <person name="Kaur S."/>
            <person name="Stinson S.A."/>
            <person name="diCenzo G.C."/>
        </authorList>
    </citation>
    <scope>NUCLEOTIDE SEQUENCE</scope>
    <source>
        <strain evidence="3">QUZm001</strain>
    </source>
</reference>
<dbReference type="InterPro" id="IPR052267">
    <property type="entry name" value="N-DRC_Component"/>
</dbReference>
<dbReference type="Proteomes" id="UP001168821">
    <property type="component" value="Unassembled WGS sequence"/>
</dbReference>
<feature type="region of interest" description="Disordered" evidence="1">
    <location>
        <begin position="328"/>
        <end position="375"/>
    </location>
</feature>
<dbReference type="Gene3D" id="1.10.8.60">
    <property type="match status" value="1"/>
</dbReference>
<dbReference type="GO" id="GO:0005524">
    <property type="term" value="F:ATP binding"/>
    <property type="evidence" value="ECO:0007669"/>
    <property type="project" value="InterPro"/>
</dbReference>
<dbReference type="SUPFAM" id="SSF52540">
    <property type="entry name" value="P-loop containing nucleoside triphosphate hydrolases"/>
    <property type="match status" value="1"/>
</dbReference>
<feature type="domain" description="ATPase AAA-type core" evidence="2">
    <location>
        <begin position="559"/>
        <end position="685"/>
    </location>
</feature>
<dbReference type="CDD" id="cd23767">
    <property type="entry name" value="IQCD"/>
    <property type="match status" value="1"/>
</dbReference>
<dbReference type="InterPro" id="IPR003959">
    <property type="entry name" value="ATPase_AAA_core"/>
</dbReference>
<protein>
    <recommendedName>
        <fullName evidence="2">ATPase AAA-type core domain-containing protein</fullName>
    </recommendedName>
</protein>
<dbReference type="FunFam" id="1.10.8.60:FF:000174">
    <property type="entry name" value="Uncharacterized protein, isoform A"/>
    <property type="match status" value="1"/>
</dbReference>
<proteinExistence type="predicted"/>
<dbReference type="PANTHER" id="PTHR14690:SF0">
    <property type="entry name" value="IQ MOTIF CONTAINING WITH AAA DOMAIN 1"/>
    <property type="match status" value="1"/>
</dbReference>
<evidence type="ECO:0000313" key="4">
    <source>
        <dbReference type="Proteomes" id="UP001168821"/>
    </source>
</evidence>
<organism evidence="3 4">
    <name type="scientific">Zophobas morio</name>
    <dbReference type="NCBI Taxonomy" id="2755281"/>
    <lineage>
        <taxon>Eukaryota</taxon>
        <taxon>Metazoa</taxon>
        <taxon>Ecdysozoa</taxon>
        <taxon>Arthropoda</taxon>
        <taxon>Hexapoda</taxon>
        <taxon>Insecta</taxon>
        <taxon>Pterygota</taxon>
        <taxon>Neoptera</taxon>
        <taxon>Endopterygota</taxon>
        <taxon>Coleoptera</taxon>
        <taxon>Polyphaga</taxon>
        <taxon>Cucujiformia</taxon>
        <taxon>Tenebrionidae</taxon>
        <taxon>Zophobas</taxon>
    </lineage>
</organism>
<feature type="compositionally biased region" description="Polar residues" evidence="1">
    <location>
        <begin position="329"/>
        <end position="344"/>
    </location>
</feature>
<sequence>MSHKTYDAEWKKIQQLVAETLQSEAVQVDRREQRQLLATLYIRYIMIANQLSECVDQMVQPQKRLLMRKILEGTLGRILELKYDLVEADLSEWTHCGDVLDNLKITPQHNELKVPSCYRNDRKKELQYQHKLIDSVLGKLGFLDRPETKPPMTEQQAILIVQVHERARQGRLRAQFMREIRNMKEKAKPILTEGGADEDDQRGGISLPAALRIQKIWRGYVARRATRRRKLQEMLLIGMIPQPKTQNNDIIKDLETKEYRRRLQEERQCLYEDDVEKCRENLEKHQRGVVLEQLSDQVRGWLHEYKTQTGKIPEYTGSERAASRLLFSRQGTDSEMSKSTPTQISSKDSKTKKDKAVKQKEAKNEREENEEVTTKAMISSFLPELNARKEEYDEIWKNKNEADNTRQFHYMDIIEHEQMTDMENGLRKIVDEMMKGELLLLQEAMDKDRGHKGKKKTSKKARKGGKKGKKKKEKDLTPDRTTESLFEELVANGIIKRCPEVYLQDFKGERSYYHPVVHNKGNEQPVALGDIRQVIAEYCVIPLLSPQLHQSTPHIKSLMIVGPKGSGKDMLVHAICCEAGAVLFDLTPSNIVGKYPGKSGLTMLIHLVVKVSRLLQPSVIYMDSAERPFVKKIPKTDKTDPKRLKKDLPKIVKNFSPEDRVILVGVSSCPWESDQKLLQQVYQKFILIPKPDYSSRYCVWSYLLGKYSAISWQFDTSVVTKISDGFTIGSIVNTFEEVMTIKRMLQLRVHPLSPLELVNVLCTKTPIYREEEETIETWWLKTPLCRRRARAVELLLEEEAEYQAKQASGASS</sequence>
<feature type="region of interest" description="Disordered" evidence="1">
    <location>
        <begin position="443"/>
        <end position="479"/>
    </location>
</feature>
<dbReference type="EMBL" id="JALNTZ010000002">
    <property type="protein sequence ID" value="KAJ3661467.1"/>
    <property type="molecule type" value="Genomic_DNA"/>
</dbReference>
<gene>
    <name evidence="3" type="ORF">Zmor_005862</name>
</gene>
<dbReference type="PROSITE" id="PS50096">
    <property type="entry name" value="IQ"/>
    <property type="match status" value="1"/>
</dbReference>
<dbReference type="InterPro" id="IPR000048">
    <property type="entry name" value="IQ_motif_EF-hand-BS"/>
</dbReference>
<dbReference type="Pfam" id="PF00612">
    <property type="entry name" value="IQ"/>
    <property type="match status" value="1"/>
</dbReference>
<dbReference type="Gene3D" id="3.40.50.300">
    <property type="entry name" value="P-loop containing nucleotide triphosphate hydrolases"/>
    <property type="match status" value="1"/>
</dbReference>
<keyword evidence="4" id="KW-1185">Reference proteome</keyword>
<dbReference type="GO" id="GO:0016887">
    <property type="term" value="F:ATP hydrolysis activity"/>
    <property type="evidence" value="ECO:0007669"/>
    <property type="project" value="InterPro"/>
</dbReference>
<evidence type="ECO:0000259" key="2">
    <source>
        <dbReference type="Pfam" id="PF00004"/>
    </source>
</evidence>
<name>A0AA38IWL5_9CUCU</name>
<dbReference type="PANTHER" id="PTHR14690">
    <property type="entry name" value="IQ MOTIF CONTAINING WITH AAA DOMAIN 1"/>
    <property type="match status" value="1"/>
</dbReference>
<dbReference type="Pfam" id="PF00004">
    <property type="entry name" value="AAA"/>
    <property type="match status" value="1"/>
</dbReference>
<accession>A0AA38IWL5</accession>
<evidence type="ECO:0000256" key="1">
    <source>
        <dbReference type="SAM" id="MobiDB-lite"/>
    </source>
</evidence>
<dbReference type="AlphaFoldDB" id="A0AA38IWL5"/>
<evidence type="ECO:0000313" key="3">
    <source>
        <dbReference type="EMBL" id="KAJ3661467.1"/>
    </source>
</evidence>
<feature type="compositionally biased region" description="Basic residues" evidence="1">
    <location>
        <begin position="450"/>
        <end position="472"/>
    </location>
</feature>